<dbReference type="CDD" id="cd06127">
    <property type="entry name" value="DEDDh"/>
    <property type="match status" value="1"/>
</dbReference>
<dbReference type="SMART" id="SM00479">
    <property type="entry name" value="EXOIII"/>
    <property type="match status" value="1"/>
</dbReference>
<evidence type="ECO:0000313" key="5">
    <source>
        <dbReference type="EMBL" id="PXY91706.1"/>
    </source>
</evidence>
<dbReference type="InterPro" id="IPR036397">
    <property type="entry name" value="RNaseH_sf"/>
</dbReference>
<dbReference type="Proteomes" id="UP000247673">
    <property type="component" value="Unassembled WGS sequence"/>
</dbReference>
<keyword evidence="2" id="KW-0378">Hydrolase</keyword>
<proteinExistence type="predicted"/>
<accession>A0A2V4DTG4</accession>
<feature type="domain" description="Exonuclease" evidence="4">
    <location>
        <begin position="7"/>
        <end position="185"/>
    </location>
</feature>
<dbReference type="GO" id="GO:0006259">
    <property type="term" value="P:DNA metabolic process"/>
    <property type="evidence" value="ECO:0007669"/>
    <property type="project" value="UniProtKB-ARBA"/>
</dbReference>
<evidence type="ECO:0000256" key="2">
    <source>
        <dbReference type="ARBA" id="ARBA00022801"/>
    </source>
</evidence>
<dbReference type="GO" id="GO:0008408">
    <property type="term" value="F:3'-5' exonuclease activity"/>
    <property type="evidence" value="ECO:0007669"/>
    <property type="project" value="TreeGrafter"/>
</dbReference>
<organism evidence="5 6">
    <name type="scientific">Gilliamella apis</name>
    <dbReference type="NCBI Taxonomy" id="1970738"/>
    <lineage>
        <taxon>Bacteria</taxon>
        <taxon>Pseudomonadati</taxon>
        <taxon>Pseudomonadota</taxon>
        <taxon>Gammaproteobacteria</taxon>
        <taxon>Orbales</taxon>
        <taxon>Orbaceae</taxon>
        <taxon>Gilliamella</taxon>
    </lineage>
</organism>
<reference evidence="5 6" key="1">
    <citation type="submission" date="2018-05" db="EMBL/GenBank/DDBJ databases">
        <title>Reference genomes for bee gut microbiota database.</title>
        <authorList>
            <person name="Ellegaard K.M."/>
        </authorList>
    </citation>
    <scope>NUCLEOTIDE SEQUENCE [LARGE SCALE GENOMIC DNA]</scope>
    <source>
        <strain evidence="5 6">ESL0172</strain>
    </source>
</reference>
<name>A0A2V4DTG4_9GAMM</name>
<keyword evidence="6" id="KW-1185">Reference proteome</keyword>
<dbReference type="SUPFAM" id="SSF53098">
    <property type="entry name" value="Ribonuclease H-like"/>
    <property type="match status" value="1"/>
</dbReference>
<dbReference type="RefSeq" id="WP_110447644.1">
    <property type="nucleotide sequence ID" value="NZ_CP132381.1"/>
</dbReference>
<comment type="caution">
    <text evidence="5">The sequence shown here is derived from an EMBL/GenBank/DDBJ whole genome shotgun (WGS) entry which is preliminary data.</text>
</comment>
<evidence type="ECO:0000259" key="4">
    <source>
        <dbReference type="SMART" id="SM00479"/>
    </source>
</evidence>
<evidence type="ECO:0000313" key="6">
    <source>
        <dbReference type="Proteomes" id="UP000247673"/>
    </source>
</evidence>
<dbReference type="InterPro" id="IPR012337">
    <property type="entry name" value="RNaseH-like_sf"/>
</dbReference>
<evidence type="ECO:0000256" key="1">
    <source>
        <dbReference type="ARBA" id="ARBA00022722"/>
    </source>
</evidence>
<dbReference type="GO" id="GO:0003676">
    <property type="term" value="F:nucleic acid binding"/>
    <property type="evidence" value="ECO:0007669"/>
    <property type="project" value="InterPro"/>
</dbReference>
<sequence>MNKNNKEYLVMHAHTMGLNENFDDEIVEIAIVNNNEKVLLNTLVKPKKNISDSAIQIHKITDEIVKNSPTFLDIYDDLKSILCNKKVYIYNASFLLDILKSTLNINKLELINFDAKCVMNLFSNNVYKDWNKDYGNYTFQSLLTAYTHYYKDDEFKLLNEQKNRTYKALNDCLMTSKIIKKINQK</sequence>
<dbReference type="EMBL" id="QGLO01000004">
    <property type="protein sequence ID" value="PXY91706.1"/>
    <property type="molecule type" value="Genomic_DNA"/>
</dbReference>
<protein>
    <recommendedName>
        <fullName evidence="4">Exonuclease domain-containing protein</fullName>
    </recommendedName>
</protein>
<keyword evidence="1" id="KW-0540">Nuclease</keyword>
<gene>
    <name evidence="5" type="ORF">DKK78_05140</name>
</gene>
<dbReference type="Pfam" id="PF00929">
    <property type="entry name" value="RNase_T"/>
    <property type="match status" value="1"/>
</dbReference>
<dbReference type="Gene3D" id="3.30.420.10">
    <property type="entry name" value="Ribonuclease H-like superfamily/Ribonuclease H"/>
    <property type="match status" value="1"/>
</dbReference>
<dbReference type="PANTHER" id="PTHR30231">
    <property type="entry name" value="DNA POLYMERASE III SUBUNIT EPSILON"/>
    <property type="match status" value="1"/>
</dbReference>
<dbReference type="OrthoDB" id="280774at2"/>
<keyword evidence="3" id="KW-0269">Exonuclease</keyword>
<evidence type="ECO:0000256" key="3">
    <source>
        <dbReference type="ARBA" id="ARBA00022839"/>
    </source>
</evidence>
<dbReference type="AlphaFoldDB" id="A0A2V4DTG4"/>
<dbReference type="PANTHER" id="PTHR30231:SF4">
    <property type="entry name" value="PROTEIN NEN2"/>
    <property type="match status" value="1"/>
</dbReference>
<dbReference type="InterPro" id="IPR013520">
    <property type="entry name" value="Ribonucl_H"/>
</dbReference>